<dbReference type="InterPro" id="IPR002048">
    <property type="entry name" value="EF_hand_dom"/>
</dbReference>
<accession>I0YTW9</accession>
<keyword evidence="2" id="KW-0106">Calcium</keyword>
<gene>
    <name evidence="6" type="ORF">COCSUDRAFT_56289</name>
</gene>
<evidence type="ECO:0000259" key="5">
    <source>
        <dbReference type="PROSITE" id="PS50222"/>
    </source>
</evidence>
<dbReference type="GeneID" id="17039823"/>
<dbReference type="GO" id="GO:0005509">
    <property type="term" value="F:calcium ion binding"/>
    <property type="evidence" value="ECO:0007669"/>
    <property type="project" value="InterPro"/>
</dbReference>
<feature type="transmembrane region" description="Helical" evidence="3">
    <location>
        <begin position="324"/>
        <end position="347"/>
    </location>
</feature>
<sequence length="502" mass="56899">MYDFALRHKLLRQFLGTSGQSLPSDRRKFSTVPARHQQHQQERNADIIAHLKRPQRAQNLEEAQRLNSMHEWPVIAFRPDGSVEQAVQTSETLGLAPRDVSLFAPRPAGLSSQRATITPREDALLVRTEIAAAIVKRDAAYVFPCRRDRDTARLAQAVLDHVAEASPLPFELRVLEALLDETARQFERRHRRLELLSVSIEEDISKNLRNIGSDLQRLLPIQRALTEIQHDVKEVREAIQEVVDNDKALAAICLSDAPEEYEPGMAAGGRQTPSMRLAAALLGSYERQIQSVEGSLREMAENLEVFREVWSMHLSATRNRIIRINLVVTVAAFALSICIVPASFFGMNLPHGLEDDPAVFWPIVAVSSAASVAMFGAVYGYWRFWPNRRHEKRVLDLKALRDLLLYHVDDLEDIMAALKSRHDSDLQSSSETGIDQQEFATLVRQVIKNREVRRDELDLLYRVFDTNRNGFLELGEVVKHQEHLDKSYATDQAIARAATALF</sequence>
<feature type="transmembrane region" description="Helical" evidence="3">
    <location>
        <begin position="359"/>
        <end position="382"/>
    </location>
</feature>
<dbReference type="PROSITE" id="PS00018">
    <property type="entry name" value="EF_HAND_1"/>
    <property type="match status" value="1"/>
</dbReference>
<evidence type="ECO:0000256" key="4">
    <source>
        <dbReference type="SAM" id="MobiDB-lite"/>
    </source>
</evidence>
<dbReference type="Pfam" id="PF22099">
    <property type="entry name" value="MRS2-like"/>
    <property type="match status" value="1"/>
</dbReference>
<keyword evidence="3" id="KW-0813">Transport</keyword>
<keyword evidence="3" id="KW-0812">Transmembrane</keyword>
<dbReference type="InterPro" id="IPR018247">
    <property type="entry name" value="EF_Hand_1_Ca_BS"/>
</dbReference>
<dbReference type="OrthoDB" id="10251508at2759"/>
<organism evidence="6 7">
    <name type="scientific">Coccomyxa subellipsoidea (strain C-169)</name>
    <name type="common">Green microalga</name>
    <dbReference type="NCBI Taxonomy" id="574566"/>
    <lineage>
        <taxon>Eukaryota</taxon>
        <taxon>Viridiplantae</taxon>
        <taxon>Chlorophyta</taxon>
        <taxon>core chlorophytes</taxon>
        <taxon>Trebouxiophyceae</taxon>
        <taxon>Trebouxiophyceae incertae sedis</taxon>
        <taxon>Coccomyxaceae</taxon>
        <taxon>Coccomyxa</taxon>
        <taxon>Coccomyxa subellipsoidea</taxon>
    </lineage>
</organism>
<dbReference type="eggNOG" id="KOG2662">
    <property type="taxonomic scope" value="Eukaryota"/>
</dbReference>
<dbReference type="InterPro" id="IPR011992">
    <property type="entry name" value="EF-hand-dom_pair"/>
</dbReference>
<dbReference type="EMBL" id="AGSI01000011">
    <property type="protein sequence ID" value="EIE21838.1"/>
    <property type="molecule type" value="Genomic_DNA"/>
</dbReference>
<dbReference type="CDD" id="cd12823">
    <property type="entry name" value="Mrs2_Mfm1p-like"/>
    <property type="match status" value="1"/>
</dbReference>
<protein>
    <recommendedName>
        <fullName evidence="3">Magnesium transporter</fullName>
    </recommendedName>
</protein>
<dbReference type="InterPro" id="IPR039204">
    <property type="entry name" value="MRS2-like"/>
</dbReference>
<dbReference type="KEGG" id="csl:COCSUDRAFT_56289"/>
<proteinExistence type="inferred from homology"/>
<dbReference type="RefSeq" id="XP_005646382.1">
    <property type="nucleotide sequence ID" value="XM_005646325.1"/>
</dbReference>
<keyword evidence="3" id="KW-0460">Magnesium</keyword>
<evidence type="ECO:0000256" key="1">
    <source>
        <dbReference type="ARBA" id="ARBA00007535"/>
    </source>
</evidence>
<comment type="similarity">
    <text evidence="1 3">Belongs to the CorA metal ion transporter (MIT) (TC 1.A.35.5) family.</text>
</comment>
<keyword evidence="7" id="KW-1185">Reference proteome</keyword>
<dbReference type="PROSITE" id="PS50222">
    <property type="entry name" value="EF_HAND_2"/>
    <property type="match status" value="1"/>
</dbReference>
<reference evidence="6 7" key="1">
    <citation type="journal article" date="2012" name="Genome Biol.">
        <title>The genome of the polar eukaryotic microalga coccomyxa subellipsoidea reveals traits of cold adaptation.</title>
        <authorList>
            <person name="Blanc G."/>
            <person name="Agarkova I."/>
            <person name="Grimwood J."/>
            <person name="Kuo A."/>
            <person name="Brueggeman A."/>
            <person name="Dunigan D."/>
            <person name="Gurnon J."/>
            <person name="Ladunga I."/>
            <person name="Lindquist E."/>
            <person name="Lucas S."/>
            <person name="Pangilinan J."/>
            <person name="Proschold T."/>
            <person name="Salamov A."/>
            <person name="Schmutz J."/>
            <person name="Weeks D."/>
            <person name="Yamada T."/>
            <person name="Claverie J.M."/>
            <person name="Grigoriev I."/>
            <person name="Van Etten J."/>
            <person name="Lomsadze A."/>
            <person name="Borodovsky M."/>
        </authorList>
    </citation>
    <scope>NUCLEOTIDE SEQUENCE [LARGE SCALE GENOMIC DNA]</scope>
    <source>
        <strain evidence="6 7">C-169</strain>
    </source>
</reference>
<keyword evidence="3" id="KW-1133">Transmembrane helix</keyword>
<keyword evidence="3" id="KW-0406">Ion transport</keyword>
<comment type="subcellular location">
    <subcellularLocation>
        <location evidence="3">Membrane</location>
        <topology evidence="3">Multi-pass membrane protein</topology>
    </subcellularLocation>
</comment>
<evidence type="ECO:0000256" key="3">
    <source>
        <dbReference type="RuleBase" id="RU366041"/>
    </source>
</evidence>
<evidence type="ECO:0000256" key="2">
    <source>
        <dbReference type="ARBA" id="ARBA00022837"/>
    </source>
</evidence>
<keyword evidence="3" id="KW-0472">Membrane</keyword>
<feature type="domain" description="EF-hand" evidence="5">
    <location>
        <begin position="452"/>
        <end position="487"/>
    </location>
</feature>
<dbReference type="AlphaFoldDB" id="I0YTW9"/>
<dbReference type="PANTHER" id="PTHR13890">
    <property type="entry name" value="RNA SPLICING PROTEIN MRS2, MITOCHONDRIAL"/>
    <property type="match status" value="1"/>
</dbReference>
<name>I0YTW9_COCSC</name>
<dbReference type="Proteomes" id="UP000007264">
    <property type="component" value="Unassembled WGS sequence"/>
</dbReference>
<dbReference type="SUPFAM" id="SSF47473">
    <property type="entry name" value="EF-hand"/>
    <property type="match status" value="1"/>
</dbReference>
<dbReference type="Gene3D" id="1.20.58.340">
    <property type="entry name" value="Magnesium transport protein CorA, transmembrane region"/>
    <property type="match status" value="1"/>
</dbReference>
<comment type="caution">
    <text evidence="6">The sequence shown here is derived from an EMBL/GenBank/DDBJ whole genome shotgun (WGS) entry which is preliminary data.</text>
</comment>
<dbReference type="PANTHER" id="PTHR13890:SF42">
    <property type="entry name" value="MAGNESIUM TRANSPORTER"/>
    <property type="match status" value="1"/>
</dbReference>
<feature type="region of interest" description="Disordered" evidence="4">
    <location>
        <begin position="19"/>
        <end position="42"/>
    </location>
</feature>
<dbReference type="GO" id="GO:0016020">
    <property type="term" value="C:membrane"/>
    <property type="evidence" value="ECO:0007669"/>
    <property type="project" value="UniProtKB-SubCell"/>
</dbReference>
<dbReference type="Gene3D" id="1.10.238.10">
    <property type="entry name" value="EF-hand"/>
    <property type="match status" value="1"/>
</dbReference>
<comment type="function">
    <text evidence="3">Magnesium transporter that may mediate the influx of magnesium.</text>
</comment>
<evidence type="ECO:0000313" key="6">
    <source>
        <dbReference type="EMBL" id="EIE21838.1"/>
    </source>
</evidence>
<evidence type="ECO:0000313" key="7">
    <source>
        <dbReference type="Proteomes" id="UP000007264"/>
    </source>
</evidence>
<dbReference type="GO" id="GO:0015095">
    <property type="term" value="F:magnesium ion transmembrane transporter activity"/>
    <property type="evidence" value="ECO:0007669"/>
    <property type="project" value="TreeGrafter"/>
</dbReference>